<keyword evidence="4" id="KW-1185">Reference proteome</keyword>
<feature type="region of interest" description="Disordered" evidence="1">
    <location>
        <begin position="1"/>
        <end position="52"/>
    </location>
</feature>
<dbReference type="EMBL" id="WEGH01000006">
    <property type="protein sequence ID" value="MQY09330.1"/>
    <property type="molecule type" value="Genomic_DNA"/>
</dbReference>
<dbReference type="AlphaFoldDB" id="A0A7K0C798"/>
<evidence type="ECO:0000313" key="3">
    <source>
        <dbReference type="EMBL" id="MQY09330.1"/>
    </source>
</evidence>
<organism evidence="3 4">
    <name type="scientific">Actinomadura macrotermitis</name>
    <dbReference type="NCBI Taxonomy" id="2585200"/>
    <lineage>
        <taxon>Bacteria</taxon>
        <taxon>Bacillati</taxon>
        <taxon>Actinomycetota</taxon>
        <taxon>Actinomycetes</taxon>
        <taxon>Streptosporangiales</taxon>
        <taxon>Thermomonosporaceae</taxon>
        <taxon>Actinomadura</taxon>
    </lineage>
</organism>
<proteinExistence type="predicted"/>
<feature type="compositionally biased region" description="Low complexity" evidence="1">
    <location>
        <begin position="40"/>
        <end position="52"/>
    </location>
</feature>
<evidence type="ECO:0000256" key="2">
    <source>
        <dbReference type="SAM" id="Phobius"/>
    </source>
</evidence>
<protein>
    <submittedName>
        <fullName evidence="3">Uncharacterized protein</fullName>
    </submittedName>
</protein>
<reference evidence="3 4" key="1">
    <citation type="submission" date="2019-10" db="EMBL/GenBank/DDBJ databases">
        <title>Actinomadura rubteroloni sp. nov. and Actinomadura macrotermitis sp. nov., isolated from the gut of fungus growing-termite Macrotermes natalensis.</title>
        <authorList>
            <person name="Benndorf R."/>
            <person name="Martin K."/>
            <person name="Kuefner M."/>
            <person name="De Beer W."/>
            <person name="Kaster A.-K."/>
            <person name="Vollmers J."/>
            <person name="Poulsen M."/>
            <person name="Beemelmanns C."/>
        </authorList>
    </citation>
    <scope>NUCLEOTIDE SEQUENCE [LARGE SCALE GENOMIC DNA]</scope>
    <source>
        <strain evidence="3 4">RB68</strain>
    </source>
</reference>
<dbReference type="RefSeq" id="WP_153541187.1">
    <property type="nucleotide sequence ID" value="NZ_WEGH01000006.1"/>
</dbReference>
<gene>
    <name evidence="3" type="ORF">ACRB68_74530</name>
</gene>
<keyword evidence="2" id="KW-0812">Transmembrane</keyword>
<feature type="transmembrane region" description="Helical" evidence="2">
    <location>
        <begin position="47"/>
        <end position="68"/>
    </location>
</feature>
<accession>A0A7K0C798</accession>
<sequence length="121" mass="12182">MSTETKASKNGLGTPQVAPDELHDDAERTRDNLDEEQGGAKRPGAKAAAGSGAGIAGVAAGIAGVLLWRRHQRNNVSRWTKAGRQARSLAKSGGALAKTGAVTGGALAKSGAGRAKARLGK</sequence>
<comment type="caution">
    <text evidence="3">The sequence shown here is derived from an EMBL/GenBank/DDBJ whole genome shotgun (WGS) entry which is preliminary data.</text>
</comment>
<dbReference type="Proteomes" id="UP000487268">
    <property type="component" value="Unassembled WGS sequence"/>
</dbReference>
<evidence type="ECO:0000313" key="4">
    <source>
        <dbReference type="Proteomes" id="UP000487268"/>
    </source>
</evidence>
<evidence type="ECO:0000256" key="1">
    <source>
        <dbReference type="SAM" id="MobiDB-lite"/>
    </source>
</evidence>
<keyword evidence="2" id="KW-0472">Membrane</keyword>
<keyword evidence="2" id="KW-1133">Transmembrane helix</keyword>
<name>A0A7K0C798_9ACTN</name>